<proteinExistence type="predicted"/>
<dbReference type="EMBL" id="LS423452">
    <property type="protein sequence ID" value="SPS06941.1"/>
    <property type="molecule type" value="Genomic_DNA"/>
</dbReference>
<accession>A0A2X0SHP8</accession>
<reference evidence="1" key="1">
    <citation type="submission" date="2018-05" db="EMBL/GenBank/DDBJ databases">
        <authorList>
            <person name="Lanie J.A."/>
            <person name="Ng W.-L."/>
            <person name="Kazmierczak K.M."/>
            <person name="Andrzejewski T.M."/>
            <person name="Davidsen T.M."/>
            <person name="Wayne K.J."/>
            <person name="Tettelin H."/>
            <person name="Glass J.I."/>
            <person name="Rusch D."/>
            <person name="Podicherti R."/>
            <person name="Tsui H.-C.T."/>
            <person name="Winkler M.E."/>
        </authorList>
    </citation>
    <scope>NUCLEOTIDE SEQUENCE</scope>
    <source>
        <strain evidence="1">KNB</strain>
    </source>
</reference>
<organism evidence="1">
    <name type="scientific">Candidatus Nitrotoga fabula</name>
    <dbReference type="NCBI Taxonomy" id="2182327"/>
    <lineage>
        <taxon>Bacteria</taxon>
        <taxon>Pseudomonadati</taxon>
        <taxon>Pseudomonadota</taxon>
        <taxon>Betaproteobacteria</taxon>
        <taxon>Nitrosomonadales</taxon>
        <taxon>Gallionellaceae</taxon>
        <taxon>Candidatus Nitrotoga</taxon>
    </lineage>
</organism>
<sequence>MFQPPNMVNKNRYYARSRISEAKFRQLVKCFALDLTATNTAKLIDWFRPSLNVASSLRADTPVGSAKTMSHPCNIVTYQIYCYLYNG</sequence>
<dbReference type="AlphaFoldDB" id="A0A2X0SHP8"/>
<evidence type="ECO:0000313" key="1">
    <source>
        <dbReference type="EMBL" id="SPS06941.1"/>
    </source>
</evidence>
<name>A0A2X0SHP8_9PROT</name>
<gene>
    <name evidence="1" type="ORF">NITFAB_2538</name>
</gene>
<protein>
    <submittedName>
        <fullName evidence="1">Uncharacterized protein</fullName>
    </submittedName>
</protein>